<organism evidence="2 3">
    <name type="scientific">Cryphonectria parasitica (strain ATCC 38755 / EP155)</name>
    <dbReference type="NCBI Taxonomy" id="660469"/>
    <lineage>
        <taxon>Eukaryota</taxon>
        <taxon>Fungi</taxon>
        <taxon>Dikarya</taxon>
        <taxon>Ascomycota</taxon>
        <taxon>Pezizomycotina</taxon>
        <taxon>Sordariomycetes</taxon>
        <taxon>Sordariomycetidae</taxon>
        <taxon>Diaporthales</taxon>
        <taxon>Cryphonectriaceae</taxon>
        <taxon>Cryphonectria-Endothia species complex</taxon>
        <taxon>Cryphonectria</taxon>
    </lineage>
</organism>
<proteinExistence type="predicted"/>
<accession>A0A9P4XR21</accession>
<sequence>MASHAPLTANSSAARDDRRFVARMIQKVEQGSRLALTGATKQAGEQAGELRSAIMQYRDGISATQDFEYRLDGLSRLLQNIEGQIRAMKSEAMNGLHWRVRFLSDCVGVVKRNRCALKNPEDIDQAEYQRRRRASAKMLNRIVSGLVPRLGAYALVLYSALE</sequence>
<dbReference type="RefSeq" id="XP_040771036.1">
    <property type="nucleotide sequence ID" value="XM_040922800.1"/>
</dbReference>
<dbReference type="Proteomes" id="UP000803844">
    <property type="component" value="Unassembled WGS sequence"/>
</dbReference>
<keyword evidence="3" id="KW-1185">Reference proteome</keyword>
<comment type="caution">
    <text evidence="2">The sequence shown here is derived from an EMBL/GenBank/DDBJ whole genome shotgun (WGS) entry which is preliminary data.</text>
</comment>
<keyword evidence="1" id="KW-0472">Membrane</keyword>
<feature type="transmembrane region" description="Helical" evidence="1">
    <location>
        <begin position="138"/>
        <end position="161"/>
    </location>
</feature>
<protein>
    <submittedName>
        <fullName evidence="2">Uncharacterized protein</fullName>
    </submittedName>
</protein>
<keyword evidence="1" id="KW-0812">Transmembrane</keyword>
<gene>
    <name evidence="2" type="ORF">M406DRAFT_353986</name>
</gene>
<evidence type="ECO:0000256" key="1">
    <source>
        <dbReference type="SAM" id="Phobius"/>
    </source>
</evidence>
<evidence type="ECO:0000313" key="2">
    <source>
        <dbReference type="EMBL" id="KAF3760057.1"/>
    </source>
</evidence>
<keyword evidence="1" id="KW-1133">Transmembrane helix</keyword>
<evidence type="ECO:0000313" key="3">
    <source>
        <dbReference type="Proteomes" id="UP000803844"/>
    </source>
</evidence>
<name>A0A9P4XR21_CRYP1</name>
<feature type="non-terminal residue" evidence="2">
    <location>
        <position position="162"/>
    </location>
</feature>
<reference evidence="2" key="1">
    <citation type="journal article" date="2020" name="Phytopathology">
        <title>Genome sequence of the chestnut blight fungus Cryphonectria parasitica EP155: A fundamental resource for an archetypical invasive plant pathogen.</title>
        <authorList>
            <person name="Crouch J.A."/>
            <person name="Dawe A."/>
            <person name="Aerts A."/>
            <person name="Barry K."/>
            <person name="Churchill A.C.L."/>
            <person name="Grimwood J."/>
            <person name="Hillman B."/>
            <person name="Milgroom M.G."/>
            <person name="Pangilinan J."/>
            <person name="Smith M."/>
            <person name="Salamov A."/>
            <person name="Schmutz J."/>
            <person name="Yadav J."/>
            <person name="Grigoriev I.V."/>
            <person name="Nuss D."/>
        </authorList>
    </citation>
    <scope>NUCLEOTIDE SEQUENCE</scope>
    <source>
        <strain evidence="2">EP155</strain>
    </source>
</reference>
<dbReference type="AlphaFoldDB" id="A0A9P4XR21"/>
<dbReference type="GeneID" id="63839929"/>
<dbReference type="EMBL" id="MU032354">
    <property type="protein sequence ID" value="KAF3760057.1"/>
    <property type="molecule type" value="Genomic_DNA"/>
</dbReference>